<evidence type="ECO:0000313" key="2">
    <source>
        <dbReference type="EMBL" id="QJR16228.1"/>
    </source>
</evidence>
<evidence type="ECO:0008006" key="4">
    <source>
        <dbReference type="Google" id="ProtNLM"/>
    </source>
</evidence>
<evidence type="ECO:0000256" key="1">
    <source>
        <dbReference type="SAM" id="MobiDB-lite"/>
    </source>
</evidence>
<organism evidence="2 3">
    <name type="scientific">Usitatibacter palustris</name>
    <dbReference type="NCBI Taxonomy" id="2732487"/>
    <lineage>
        <taxon>Bacteria</taxon>
        <taxon>Pseudomonadati</taxon>
        <taxon>Pseudomonadota</taxon>
        <taxon>Betaproteobacteria</taxon>
        <taxon>Nitrosomonadales</taxon>
        <taxon>Usitatibacteraceae</taxon>
        <taxon>Usitatibacter</taxon>
    </lineage>
</organism>
<sequence>MPLPEPTTPRTPLHRRSIEIRGWKRDDGLFDIEGHLTDTKDADFKLTSGLRPAGEPIHSMWLRLTVDHTLTIVDAAASTDAMPWINVCDGITPEYRRLIGLAIRPGYHQRLKELLGGVRGCTHLTELAGTLATAAFQTMAGQLKRDPAQKPYPIDRCHALDATKPLVAQYYPEWYRGTDQSPPAPDNRQAQKGNES</sequence>
<dbReference type="AlphaFoldDB" id="A0A6M4HBL6"/>
<evidence type="ECO:0000313" key="3">
    <source>
        <dbReference type="Proteomes" id="UP000503096"/>
    </source>
</evidence>
<accession>A0A6M4HBL6</accession>
<dbReference type="RefSeq" id="WP_171164168.1">
    <property type="nucleotide sequence ID" value="NZ_CP053073.1"/>
</dbReference>
<keyword evidence="3" id="KW-1185">Reference proteome</keyword>
<dbReference type="EMBL" id="CP053073">
    <property type="protein sequence ID" value="QJR16228.1"/>
    <property type="molecule type" value="Genomic_DNA"/>
</dbReference>
<dbReference type="Proteomes" id="UP000503096">
    <property type="component" value="Chromosome"/>
</dbReference>
<dbReference type="KEGG" id="upl:DSM104440_03057"/>
<proteinExistence type="predicted"/>
<dbReference type="InParanoid" id="A0A6M4HBL6"/>
<protein>
    <recommendedName>
        <fullName evidence="4">DUF2889 domain-containing protein</fullName>
    </recommendedName>
</protein>
<feature type="region of interest" description="Disordered" evidence="1">
    <location>
        <begin position="175"/>
        <end position="196"/>
    </location>
</feature>
<name>A0A6M4HBL6_9PROT</name>
<reference evidence="2 3" key="1">
    <citation type="submission" date="2020-04" db="EMBL/GenBank/DDBJ databases">
        <title>Usitatibacter rugosus gen. nov., sp. nov. and Usitatibacter palustris sp. nov., novel members of Usitatibacteraceae fam. nov. within the order Nitrosomonadales isolated from soil.</title>
        <authorList>
            <person name="Huber K.J."/>
            <person name="Neumann-Schaal M."/>
            <person name="Geppert A."/>
            <person name="Luckner M."/>
            <person name="Wanner G."/>
            <person name="Overmann J."/>
        </authorList>
    </citation>
    <scope>NUCLEOTIDE SEQUENCE [LARGE SCALE GENOMIC DNA]</scope>
    <source>
        <strain evidence="2 3">Swamp67</strain>
    </source>
</reference>
<gene>
    <name evidence="2" type="ORF">DSM104440_03057</name>
</gene>
<dbReference type="InterPro" id="IPR021312">
    <property type="entry name" value="DUF2889"/>
</dbReference>
<dbReference type="Pfam" id="PF11136">
    <property type="entry name" value="DUF2889"/>
    <property type="match status" value="1"/>
</dbReference>